<proteinExistence type="inferred from homology"/>
<dbReference type="InterPro" id="IPR002477">
    <property type="entry name" value="Peptidoglycan-bd-like"/>
</dbReference>
<gene>
    <name evidence="6" type="ORF">AU378_02725</name>
</gene>
<dbReference type="PROSITE" id="PS51935">
    <property type="entry name" value="NLPC_P60"/>
    <property type="match status" value="1"/>
</dbReference>
<keyword evidence="2" id="KW-0645">Protease</keyword>
<evidence type="ECO:0000256" key="4">
    <source>
        <dbReference type="ARBA" id="ARBA00022807"/>
    </source>
</evidence>
<dbReference type="OrthoDB" id="9782229at2"/>
<dbReference type="InterPro" id="IPR000064">
    <property type="entry name" value="NLP_P60_dom"/>
</dbReference>
<dbReference type="Proteomes" id="UP000070513">
    <property type="component" value="Unassembled WGS sequence"/>
</dbReference>
<evidence type="ECO:0000256" key="2">
    <source>
        <dbReference type="ARBA" id="ARBA00022670"/>
    </source>
</evidence>
<dbReference type="InterPro" id="IPR036365">
    <property type="entry name" value="PGBD-like_sf"/>
</dbReference>
<protein>
    <recommendedName>
        <fullName evidence="5">NlpC/P60 domain-containing protein</fullName>
    </recommendedName>
</protein>
<comment type="caution">
    <text evidence="6">The sequence shown here is derived from an EMBL/GenBank/DDBJ whole genome shotgun (WGS) entry which is preliminary data.</text>
</comment>
<feature type="domain" description="NlpC/P60" evidence="5">
    <location>
        <begin position="1"/>
        <end position="145"/>
    </location>
</feature>
<dbReference type="Gene3D" id="1.10.101.10">
    <property type="entry name" value="PGBD-like superfamily/PGBD"/>
    <property type="match status" value="1"/>
</dbReference>
<evidence type="ECO:0000313" key="7">
    <source>
        <dbReference type="Proteomes" id="UP000070513"/>
    </source>
</evidence>
<keyword evidence="3" id="KW-0378">Hydrolase</keyword>
<dbReference type="SUPFAM" id="SSF47090">
    <property type="entry name" value="PGBD-like"/>
    <property type="match status" value="1"/>
</dbReference>
<dbReference type="Gene3D" id="3.90.1720.10">
    <property type="entry name" value="endopeptidase domain like (from Nostoc punctiforme)"/>
    <property type="match status" value="1"/>
</dbReference>
<reference evidence="7" key="1">
    <citation type="submission" date="2015-12" db="EMBL/GenBank/DDBJ databases">
        <title>Genome sequence of a biocontrol rhizobacterium Chryseobacterium kwangjuense strain KJ1R5 isolated from pepper (Capsicum annuum L.).</title>
        <authorList>
            <person name="Jeong J.-J."/>
            <person name="Park H."/>
            <person name="Mannaa M."/>
            <person name="Sang M.K."/>
            <person name="Choi I.-G."/>
            <person name="Kim K.D."/>
        </authorList>
    </citation>
    <scope>NUCLEOTIDE SEQUENCE [LARGE SCALE GENOMIC DNA]</scope>
    <source>
        <strain evidence="7">KJ1R5</strain>
    </source>
</reference>
<dbReference type="InterPro" id="IPR036366">
    <property type="entry name" value="PGBDSf"/>
</dbReference>
<evidence type="ECO:0000259" key="5">
    <source>
        <dbReference type="PROSITE" id="PS51935"/>
    </source>
</evidence>
<evidence type="ECO:0000256" key="1">
    <source>
        <dbReference type="ARBA" id="ARBA00007074"/>
    </source>
</evidence>
<keyword evidence="4" id="KW-0788">Thiol protease</keyword>
<comment type="similarity">
    <text evidence="1">Belongs to the peptidase C40 family.</text>
</comment>
<evidence type="ECO:0000313" key="6">
    <source>
        <dbReference type="EMBL" id="KXH84694.1"/>
    </source>
</evidence>
<dbReference type="RefSeq" id="WP_062647745.1">
    <property type="nucleotide sequence ID" value="NZ_LPUR01000001.1"/>
</dbReference>
<sequence>MNTGKQLLKAAANHIGEKYVFGAIVPFENAGYKGPWDCAEFISWIVYQVTGIKIGIRGLEAYTGYWAKDAAAFCKKITVNEASQTYGAIVFRSPGYKGIKIGHIAFSDGKGGTVEAKSAREGVCESTIDGRAWEYGLLINGVDYETNSKLVADYHIPPLNFYVKSPLMKHAIVEDAKKRLSRLNLYHGVINEVYDEETAKAVANYQNIKGLVVDGVLGKDTLRSLQVRQYTSIEKNMLWFKENFEAKIKAKLSGTPFDLYLIMAIAYQETGYVWSKMIGKTTVDDLLMCCTGDTLDAPNRSAFPTNKAALLAHPDGDKMFLIAREALKNVGRWEAAYKKLYDTKPDKFCHGYGIFQYDLQFFKTNPGFFLNKEWGNIDKVIEMAVNELKAAQKRIPSYRGKTTLTVTEQIYVAIAYNKGTADITKDFKQGYRNDAGKYYGELVYEYYLLASAL</sequence>
<name>A0A135WIE4_9FLAO</name>
<evidence type="ECO:0000256" key="3">
    <source>
        <dbReference type="ARBA" id="ARBA00022801"/>
    </source>
</evidence>
<accession>A0A135WIE4</accession>
<dbReference type="SUPFAM" id="SSF54001">
    <property type="entry name" value="Cysteine proteinases"/>
    <property type="match status" value="1"/>
</dbReference>
<dbReference type="GO" id="GO:0006508">
    <property type="term" value="P:proteolysis"/>
    <property type="evidence" value="ECO:0007669"/>
    <property type="project" value="UniProtKB-KW"/>
</dbReference>
<dbReference type="AlphaFoldDB" id="A0A135WIE4"/>
<dbReference type="InterPro" id="IPR038765">
    <property type="entry name" value="Papain-like_cys_pep_sf"/>
</dbReference>
<dbReference type="EMBL" id="LPUR01000001">
    <property type="protein sequence ID" value="KXH84694.1"/>
    <property type="molecule type" value="Genomic_DNA"/>
</dbReference>
<organism evidence="6 7">
    <name type="scientific">Chryseobacterium kwangjuense</name>
    <dbReference type="NCBI Taxonomy" id="267125"/>
    <lineage>
        <taxon>Bacteria</taxon>
        <taxon>Pseudomonadati</taxon>
        <taxon>Bacteroidota</taxon>
        <taxon>Flavobacteriia</taxon>
        <taxon>Flavobacteriales</taxon>
        <taxon>Weeksellaceae</taxon>
        <taxon>Chryseobacterium group</taxon>
        <taxon>Chryseobacterium</taxon>
    </lineage>
</organism>
<reference evidence="6 7" key="2">
    <citation type="journal article" date="2016" name="Genome Announc.">
        <title>Draft Genome Sequence of a Biocontrol Rhizobacterium, Chryseobacterium kwangjuense Strain KJ1R5, Isolated from Pepper (Capsicum annuum).</title>
        <authorList>
            <person name="Jeong J.J."/>
            <person name="Park H."/>
            <person name="Park B.H."/>
            <person name="Mannaa M."/>
            <person name="Sang M.K."/>
            <person name="Choi I.G."/>
            <person name="Kim K.D."/>
        </authorList>
    </citation>
    <scope>NUCLEOTIDE SEQUENCE [LARGE SCALE GENOMIC DNA]</scope>
    <source>
        <strain evidence="6 7">KJ1R5</strain>
    </source>
</reference>
<dbReference type="Pfam" id="PF01471">
    <property type="entry name" value="PG_binding_1"/>
    <property type="match status" value="1"/>
</dbReference>
<dbReference type="GO" id="GO:0008234">
    <property type="term" value="F:cysteine-type peptidase activity"/>
    <property type="evidence" value="ECO:0007669"/>
    <property type="project" value="UniProtKB-KW"/>
</dbReference>